<dbReference type="EMBL" id="MTJL01000044">
    <property type="protein sequence ID" value="OMH99845.1"/>
    <property type="molecule type" value="Genomic_DNA"/>
</dbReference>
<keyword evidence="6" id="KW-1185">Reference proteome</keyword>
<gene>
    <name evidence="5" type="ORF">BW143_19330</name>
</gene>
<dbReference type="InterPro" id="IPR012147">
    <property type="entry name" value="P_Ac_Bu_trans"/>
</dbReference>
<dbReference type="OrthoDB" id="9774179at2"/>
<dbReference type="SUPFAM" id="SSF53659">
    <property type="entry name" value="Isocitrate/Isopropylmalate dehydrogenase-like"/>
    <property type="match status" value="1"/>
</dbReference>
<dbReference type="PANTHER" id="PTHR43356:SF2">
    <property type="entry name" value="PHOSPHATE ACETYLTRANSFERASE"/>
    <property type="match status" value="1"/>
</dbReference>
<keyword evidence="2" id="KW-0808">Transferase</keyword>
<dbReference type="InterPro" id="IPR014079">
    <property type="entry name" value="Phosphate_butyryltransferase"/>
</dbReference>
<reference evidence="5 6" key="1">
    <citation type="submission" date="2017-01" db="EMBL/GenBank/DDBJ databases">
        <title>Bacillus phylogenomics.</title>
        <authorList>
            <person name="Dunlap C."/>
        </authorList>
    </citation>
    <scope>NUCLEOTIDE SEQUENCE [LARGE SCALE GENOMIC DNA]</scope>
    <source>
        <strain evidence="5 6">NRRL B-41282</strain>
    </source>
</reference>
<comment type="caution">
    <text evidence="5">The sequence shown here is derived from an EMBL/GenBank/DDBJ whole genome shotgun (WGS) entry which is preliminary data.</text>
</comment>
<dbReference type="GO" id="GO:0050182">
    <property type="term" value="F:phosphate butyryltransferase activity"/>
    <property type="evidence" value="ECO:0007669"/>
    <property type="project" value="InterPro"/>
</dbReference>
<dbReference type="NCBIfam" id="TIGR02706">
    <property type="entry name" value="P_butyryltrans"/>
    <property type="match status" value="1"/>
</dbReference>
<dbReference type="Proteomes" id="UP000187367">
    <property type="component" value="Unassembled WGS sequence"/>
</dbReference>
<dbReference type="Pfam" id="PF01515">
    <property type="entry name" value="PTA_PTB"/>
    <property type="match status" value="2"/>
</dbReference>
<dbReference type="RefSeq" id="WP_076761801.1">
    <property type="nucleotide sequence ID" value="NZ_JARMMH010000001.1"/>
</dbReference>
<evidence type="ECO:0000313" key="5">
    <source>
        <dbReference type="EMBL" id="OMH99845.1"/>
    </source>
</evidence>
<accession>A0A1R1QAF9</accession>
<evidence type="ECO:0000313" key="6">
    <source>
        <dbReference type="Proteomes" id="UP000187367"/>
    </source>
</evidence>
<evidence type="ECO:0000256" key="3">
    <source>
        <dbReference type="ARBA" id="ARBA00023315"/>
    </source>
</evidence>
<dbReference type="AlphaFoldDB" id="A0A1R1RU26"/>
<evidence type="ECO:0000256" key="2">
    <source>
        <dbReference type="ARBA" id="ARBA00022679"/>
    </source>
</evidence>
<accession>A0A1R1RU26</accession>
<dbReference type="GO" id="GO:0019605">
    <property type="term" value="P:butyrate metabolic process"/>
    <property type="evidence" value="ECO:0007669"/>
    <property type="project" value="InterPro"/>
</dbReference>
<evidence type="ECO:0000256" key="1">
    <source>
        <dbReference type="ARBA" id="ARBA00005656"/>
    </source>
</evidence>
<organism evidence="5 6">
    <name type="scientific">Bacillus swezeyi</name>
    <dbReference type="NCBI Taxonomy" id="1925020"/>
    <lineage>
        <taxon>Bacteria</taxon>
        <taxon>Bacillati</taxon>
        <taxon>Bacillota</taxon>
        <taxon>Bacilli</taxon>
        <taxon>Bacillales</taxon>
        <taxon>Bacillaceae</taxon>
        <taxon>Bacillus</taxon>
    </lineage>
</organism>
<protein>
    <submittedName>
        <fullName evidence="5">Phosphate butyryltransferase</fullName>
    </submittedName>
</protein>
<dbReference type="Gene3D" id="3.40.718.10">
    <property type="entry name" value="Isopropylmalate Dehydrogenase"/>
    <property type="match status" value="1"/>
</dbReference>
<dbReference type="NCBIfam" id="NF006045">
    <property type="entry name" value="PRK08190.1"/>
    <property type="match status" value="1"/>
</dbReference>
<dbReference type="NCBIfam" id="NF005837">
    <property type="entry name" value="PRK07742.1"/>
    <property type="match status" value="1"/>
</dbReference>
<sequence length="303" mass="32707">MKLTQLFQKAAELENKTVAVAHAEDDEVLQAVKLAVDKQFARFLLIGHREKIRYMMTEQNISKRHVDIIHSETPADSARIAVQAVKSGNADVLMKGNVPTAVLLKAVLNKEYGLRSSHVLSHVAAFEVNGFDRLIYVTDAAMNINPKLEELKQILENAVRVARAVGVKMPKAACLAAVETVNPVMEATLNAAALTQMNHRGQIRDCIVDGPLALDNAISELAARHKNISGIVAGQADILLVPSIETGNVLYKSLIHFAGAKVGAILAGAKAPIALTSRADSAENKLYSIALALCTSEVRHEEE</sequence>
<feature type="domain" description="Phosphate acetyl/butaryl transferase" evidence="4">
    <location>
        <begin position="7"/>
        <end position="73"/>
    </location>
</feature>
<keyword evidence="3" id="KW-0012">Acyltransferase</keyword>
<dbReference type="PANTHER" id="PTHR43356">
    <property type="entry name" value="PHOSPHATE ACETYLTRANSFERASE"/>
    <property type="match status" value="1"/>
</dbReference>
<evidence type="ECO:0000259" key="4">
    <source>
        <dbReference type="Pfam" id="PF01515"/>
    </source>
</evidence>
<dbReference type="InterPro" id="IPR002505">
    <property type="entry name" value="PTA_PTB"/>
</dbReference>
<feature type="domain" description="Phosphate acetyl/butaryl transferase" evidence="4">
    <location>
        <begin position="75"/>
        <end position="292"/>
    </location>
</feature>
<dbReference type="InterPro" id="IPR050500">
    <property type="entry name" value="Phos_Acetyltrans/Butyryltrans"/>
</dbReference>
<name>A0A1R1RU26_9BACI</name>
<dbReference type="PIRSF" id="PIRSF000428">
    <property type="entry name" value="P_Ac_trans"/>
    <property type="match status" value="1"/>
</dbReference>
<comment type="similarity">
    <text evidence="1">Belongs to the phosphate acetyltransferase and butyryltransferase family.</text>
</comment>
<proteinExistence type="inferred from homology"/>